<protein>
    <submittedName>
        <fullName evidence="1">Uncharacterized protein</fullName>
    </submittedName>
</protein>
<evidence type="ECO:0000313" key="2">
    <source>
        <dbReference type="Proteomes" id="UP000649799"/>
    </source>
</evidence>
<dbReference type="RefSeq" id="WP_166143154.1">
    <property type="nucleotide sequence ID" value="NZ_JAANYN010000001.1"/>
</dbReference>
<proteinExistence type="predicted"/>
<dbReference type="EMBL" id="JAANYN010000001">
    <property type="protein sequence ID" value="NHE55876.1"/>
    <property type="molecule type" value="Genomic_DNA"/>
</dbReference>
<sequence>MMIKDQIPLFIPLGSFSDHCNSLDKRKLMPIIDLIHEMELKFYKAEKVLGISDMSEISLSTIGLSGIHVRLLDAILKLRLVPLFDWMLWKNDAEKYYQAPKQLYGLDTVTLGKVTTVLLRSQTLYGPSFLESKIKDKFVLELLKAIVNSLDKNYISSHSQVENLD</sequence>
<organism evidence="1 2">
    <name type="scientific">Cyclobacterium plantarum</name>
    <dbReference type="NCBI Taxonomy" id="2716263"/>
    <lineage>
        <taxon>Bacteria</taxon>
        <taxon>Pseudomonadati</taxon>
        <taxon>Bacteroidota</taxon>
        <taxon>Cytophagia</taxon>
        <taxon>Cytophagales</taxon>
        <taxon>Cyclobacteriaceae</taxon>
        <taxon>Cyclobacterium</taxon>
    </lineage>
</organism>
<dbReference type="InterPro" id="IPR045425">
    <property type="entry name" value="DUF6508"/>
</dbReference>
<accession>A0ABX0H6L0</accession>
<dbReference type="Proteomes" id="UP000649799">
    <property type="component" value="Unassembled WGS sequence"/>
</dbReference>
<evidence type="ECO:0000313" key="1">
    <source>
        <dbReference type="EMBL" id="NHE55876.1"/>
    </source>
</evidence>
<gene>
    <name evidence="1" type="ORF">G9Q97_03500</name>
</gene>
<comment type="caution">
    <text evidence="1">The sequence shown here is derived from an EMBL/GenBank/DDBJ whole genome shotgun (WGS) entry which is preliminary data.</text>
</comment>
<name>A0ABX0H6L0_9BACT</name>
<reference evidence="1 2" key="1">
    <citation type="submission" date="2020-03" db="EMBL/GenBank/DDBJ databases">
        <title>Cyclobacterium plantarum sp. nov., a marine bacterium isolated from a coastal-marine wetland.</title>
        <authorList>
            <person name="Sanchez-Porro C."/>
            <person name="Ventosa A."/>
            <person name="Amoozegar M."/>
        </authorList>
    </citation>
    <scope>NUCLEOTIDE SEQUENCE [LARGE SCALE GENOMIC DNA]</scope>
    <source>
        <strain evidence="1 2">GBPx2</strain>
    </source>
</reference>
<keyword evidence="2" id="KW-1185">Reference proteome</keyword>
<dbReference type="Pfam" id="PF20118">
    <property type="entry name" value="DUF6508"/>
    <property type="match status" value="1"/>
</dbReference>